<dbReference type="AlphaFoldDB" id="A0A3N1NTV8"/>
<keyword evidence="1" id="KW-0732">Signal</keyword>
<gene>
    <name evidence="2" type="ORF">EDC38_2633</name>
</gene>
<sequence>MKSLAPLSILFVTLLGPAAHAQFVDHFEGNEIHPDWQYFTGDGDARLNLVPLDGHARMEIDATDDQHNVWWSIIKRNVAPHLGMEKLASPDYELRIEARIRVSDAPRRVNFMINTQRTTDFHQHLREYDIPNTTEWHTISMTTEGLDAVPGDDLNVQLSATDWGLGQYHVDVDYYRADVVRAAGAEADVGEPLVYHPPIPALDTFTQHRPADHDVVLNRDYPMVNFDGWHTEEKGTKVPVLTVSADQWVLLRWDLSALKNAEADGAGVLELTTQSVQKGGNYVAAYEEDLGVEFDKIRVFEVMGGPEQWDQKELTFQGFAREEPLETLVNGQMVFDVEPAAERGGKTHITLSRPVMQRLLDGTTKGLLIRPLGALEATFYDSQADDPKLAPTLYFNLQ</sequence>
<feature type="signal peptide" evidence="1">
    <location>
        <begin position="1"/>
        <end position="21"/>
    </location>
</feature>
<evidence type="ECO:0000256" key="1">
    <source>
        <dbReference type="SAM" id="SignalP"/>
    </source>
</evidence>
<evidence type="ECO:0000313" key="2">
    <source>
        <dbReference type="EMBL" id="ROQ18407.1"/>
    </source>
</evidence>
<evidence type="ECO:0000313" key="3">
    <source>
        <dbReference type="Proteomes" id="UP000273643"/>
    </source>
</evidence>
<dbReference type="EMBL" id="RJUK01000002">
    <property type="protein sequence ID" value="ROQ18407.1"/>
    <property type="molecule type" value="Genomic_DNA"/>
</dbReference>
<organism evidence="2 3">
    <name type="scientific">Marinimicrobium koreense</name>
    <dbReference type="NCBI Taxonomy" id="306545"/>
    <lineage>
        <taxon>Bacteria</taxon>
        <taxon>Pseudomonadati</taxon>
        <taxon>Pseudomonadota</taxon>
        <taxon>Gammaproteobacteria</taxon>
        <taxon>Cellvibrionales</taxon>
        <taxon>Cellvibrionaceae</taxon>
        <taxon>Marinimicrobium</taxon>
    </lineage>
</organism>
<proteinExistence type="predicted"/>
<dbReference type="RefSeq" id="WP_123639044.1">
    <property type="nucleotide sequence ID" value="NZ_RJUK01000002.1"/>
</dbReference>
<feature type="chain" id="PRO_5017984488" evidence="1">
    <location>
        <begin position="22"/>
        <end position="398"/>
    </location>
</feature>
<comment type="caution">
    <text evidence="2">The sequence shown here is derived from an EMBL/GenBank/DDBJ whole genome shotgun (WGS) entry which is preliminary data.</text>
</comment>
<reference evidence="2 3" key="1">
    <citation type="submission" date="2018-11" db="EMBL/GenBank/DDBJ databases">
        <title>Genomic Encyclopedia of Type Strains, Phase IV (KMG-IV): sequencing the most valuable type-strain genomes for metagenomic binning, comparative biology and taxonomic classification.</title>
        <authorList>
            <person name="Goeker M."/>
        </authorList>
    </citation>
    <scope>NUCLEOTIDE SEQUENCE [LARGE SCALE GENOMIC DNA]</scope>
    <source>
        <strain evidence="2 3">DSM 16974</strain>
    </source>
</reference>
<name>A0A3N1NTV8_9GAMM</name>
<keyword evidence="3" id="KW-1185">Reference proteome</keyword>
<dbReference type="OrthoDB" id="7053590at2"/>
<dbReference type="Proteomes" id="UP000273643">
    <property type="component" value="Unassembled WGS sequence"/>
</dbReference>
<accession>A0A3N1NTV8</accession>
<protein>
    <submittedName>
        <fullName evidence="2">Uncharacterized protein</fullName>
    </submittedName>
</protein>